<dbReference type="Pfam" id="PF25917">
    <property type="entry name" value="BSH_RND"/>
    <property type="match status" value="1"/>
</dbReference>
<dbReference type="EMBL" id="FRBL01000001">
    <property type="protein sequence ID" value="SHK97195.1"/>
    <property type="molecule type" value="Genomic_DNA"/>
</dbReference>
<dbReference type="Gene3D" id="2.40.420.20">
    <property type="match status" value="1"/>
</dbReference>
<dbReference type="Gene3D" id="1.10.287.470">
    <property type="entry name" value="Helix hairpin bin"/>
    <property type="match status" value="1"/>
</dbReference>
<feature type="domain" description="YknX-like C-terminal permuted SH3-like" evidence="5">
    <location>
        <begin position="272"/>
        <end position="327"/>
    </location>
</feature>
<dbReference type="AlphaFoldDB" id="A0A1M6WUH9"/>
<dbReference type="GO" id="GO:0015562">
    <property type="term" value="F:efflux transmembrane transporter activity"/>
    <property type="evidence" value="ECO:0007669"/>
    <property type="project" value="TreeGrafter"/>
</dbReference>
<dbReference type="RefSeq" id="WP_073078137.1">
    <property type="nucleotide sequence ID" value="NZ_FRBL01000001.1"/>
</dbReference>
<gene>
    <name evidence="6" type="ORF">SAMN05444266_101766</name>
</gene>
<feature type="domain" description="CusB-like beta-barrel" evidence="4">
    <location>
        <begin position="194"/>
        <end position="264"/>
    </location>
</feature>
<dbReference type="InterPro" id="IPR058625">
    <property type="entry name" value="MdtA-like_BSH"/>
</dbReference>
<keyword evidence="2" id="KW-0732">Signal</keyword>
<dbReference type="InterPro" id="IPR006143">
    <property type="entry name" value="RND_pump_MFP"/>
</dbReference>
<dbReference type="Pfam" id="PF25954">
    <property type="entry name" value="Beta-barrel_RND_2"/>
    <property type="match status" value="1"/>
</dbReference>
<dbReference type="InterPro" id="IPR058792">
    <property type="entry name" value="Beta-barrel_RND_2"/>
</dbReference>
<dbReference type="Gene3D" id="2.40.50.100">
    <property type="match status" value="1"/>
</dbReference>
<dbReference type="InterPro" id="IPR058637">
    <property type="entry name" value="YknX-like_C"/>
</dbReference>
<proteinExistence type="inferred from homology"/>
<feature type="domain" description="Multidrug resistance protein MdtA-like barrel-sandwich hybrid" evidence="3">
    <location>
        <begin position="61"/>
        <end position="179"/>
    </location>
</feature>
<evidence type="ECO:0000259" key="4">
    <source>
        <dbReference type="Pfam" id="PF25954"/>
    </source>
</evidence>
<dbReference type="SUPFAM" id="SSF111369">
    <property type="entry name" value="HlyD-like secretion proteins"/>
    <property type="match status" value="1"/>
</dbReference>
<protein>
    <submittedName>
        <fullName evidence="6">Membrane fusion protein, multidrug efflux system</fullName>
    </submittedName>
</protein>
<feature type="signal peptide" evidence="2">
    <location>
        <begin position="1"/>
        <end position="18"/>
    </location>
</feature>
<evidence type="ECO:0000313" key="7">
    <source>
        <dbReference type="Proteomes" id="UP000184420"/>
    </source>
</evidence>
<dbReference type="Proteomes" id="UP000184420">
    <property type="component" value="Unassembled WGS sequence"/>
</dbReference>
<evidence type="ECO:0000259" key="5">
    <source>
        <dbReference type="Pfam" id="PF25989"/>
    </source>
</evidence>
<comment type="similarity">
    <text evidence="1">Belongs to the membrane fusion protein (MFP) (TC 8.A.1) family.</text>
</comment>
<feature type="chain" id="PRO_5012229502" evidence="2">
    <location>
        <begin position="19"/>
        <end position="347"/>
    </location>
</feature>
<evidence type="ECO:0000256" key="1">
    <source>
        <dbReference type="ARBA" id="ARBA00009477"/>
    </source>
</evidence>
<dbReference type="PROSITE" id="PS51257">
    <property type="entry name" value="PROKAR_LIPOPROTEIN"/>
    <property type="match status" value="1"/>
</dbReference>
<organism evidence="6 7">
    <name type="scientific">Chitinophaga jiangningensis</name>
    <dbReference type="NCBI Taxonomy" id="1419482"/>
    <lineage>
        <taxon>Bacteria</taxon>
        <taxon>Pseudomonadati</taxon>
        <taxon>Bacteroidota</taxon>
        <taxon>Chitinophagia</taxon>
        <taxon>Chitinophagales</taxon>
        <taxon>Chitinophagaceae</taxon>
        <taxon>Chitinophaga</taxon>
    </lineage>
</organism>
<accession>A0A1M6WUH9</accession>
<evidence type="ECO:0000256" key="2">
    <source>
        <dbReference type="SAM" id="SignalP"/>
    </source>
</evidence>
<evidence type="ECO:0000259" key="3">
    <source>
        <dbReference type="Pfam" id="PF25917"/>
    </source>
</evidence>
<dbReference type="NCBIfam" id="TIGR01730">
    <property type="entry name" value="RND_mfp"/>
    <property type="match status" value="1"/>
</dbReference>
<dbReference type="Pfam" id="PF25989">
    <property type="entry name" value="YknX_C"/>
    <property type="match status" value="1"/>
</dbReference>
<reference evidence="6 7" key="1">
    <citation type="submission" date="2016-11" db="EMBL/GenBank/DDBJ databases">
        <authorList>
            <person name="Jaros S."/>
            <person name="Januszkiewicz K."/>
            <person name="Wedrychowicz H."/>
        </authorList>
    </citation>
    <scope>NUCLEOTIDE SEQUENCE [LARGE SCALE GENOMIC DNA]</scope>
    <source>
        <strain evidence="6 7">DSM 27406</strain>
    </source>
</reference>
<dbReference type="STRING" id="1419482.SAMN05444266_101766"/>
<evidence type="ECO:0000313" key="6">
    <source>
        <dbReference type="EMBL" id="SHK97195.1"/>
    </source>
</evidence>
<dbReference type="GO" id="GO:1990281">
    <property type="term" value="C:efflux pump complex"/>
    <property type="evidence" value="ECO:0007669"/>
    <property type="project" value="TreeGrafter"/>
</dbReference>
<dbReference type="PANTHER" id="PTHR30469">
    <property type="entry name" value="MULTIDRUG RESISTANCE PROTEIN MDTA"/>
    <property type="match status" value="1"/>
</dbReference>
<dbReference type="Gene3D" id="2.40.30.170">
    <property type="match status" value="1"/>
</dbReference>
<keyword evidence="7" id="KW-1185">Reference proteome</keyword>
<sequence length="347" mass="37222">MSKYFLSVFMVTVTVAFASCGHRKQPAAKESGPVIVDVIVANPRTISNIVEANGTVVANEFVELHPETSGRITYLNVPEGALVQKGTVIARINDADLVAQQEKAKVQLDLAVKTEERLRKLLAINGINQADYDAALNQLQGLRSDIAYYQALIDKTVVKAPFTGVIGLRQVSIGAYVSPTNIIASLQTTHTLKIDFTIPEQYNYLVKKGNKVQVAMDATSGKLIDATIIAVEPQANAATRNLVVRVMLPNVSAHPGGFAKVYVDAGSHNKAILVPTNALIPEDKSNQVIVVKNGRASFVSVQTGVRQASNVEITSGVNSGDSVVVTGVLFARPNGIVKVREIKQLEN</sequence>
<name>A0A1M6WUH9_9BACT</name>